<accession>A0A3Q9FWA9</accession>
<organism evidence="1 2">
    <name type="scientific">Streptomyces luteoverticillatus</name>
    <name type="common">Streptoverticillium luteoverticillatus</name>
    <dbReference type="NCBI Taxonomy" id="66425"/>
    <lineage>
        <taxon>Bacteria</taxon>
        <taxon>Bacillati</taxon>
        <taxon>Actinomycetota</taxon>
        <taxon>Actinomycetes</taxon>
        <taxon>Kitasatosporales</taxon>
        <taxon>Streptomycetaceae</taxon>
        <taxon>Streptomyces</taxon>
    </lineage>
</organism>
<keyword evidence="2" id="KW-1185">Reference proteome</keyword>
<evidence type="ECO:0000313" key="2">
    <source>
        <dbReference type="Proteomes" id="UP000267900"/>
    </source>
</evidence>
<dbReference type="OrthoDB" id="4331107at2"/>
<proteinExistence type="predicted"/>
<reference evidence="1 2" key="1">
    <citation type="submission" date="2018-12" db="EMBL/GenBank/DDBJ databases">
        <title>The whole draft genome of Streptomyce luteoverticillatus CGMCC 15060.</title>
        <authorList>
            <person name="Feng Z."/>
            <person name="Chen G."/>
            <person name="Zhang J."/>
            <person name="Zhu H."/>
            <person name="Yu X."/>
            <person name="Zhang W."/>
            <person name="Zhang X."/>
        </authorList>
    </citation>
    <scope>NUCLEOTIDE SEQUENCE [LARGE SCALE GENOMIC DNA]</scope>
    <source>
        <strain evidence="1 2">CGMCC 15060</strain>
    </source>
</reference>
<protein>
    <submittedName>
        <fullName evidence="1">Uncharacterized protein</fullName>
    </submittedName>
</protein>
<dbReference type="Proteomes" id="UP000267900">
    <property type="component" value="Chromosome"/>
</dbReference>
<gene>
    <name evidence="1" type="ORF">EKH77_22055</name>
</gene>
<dbReference type="AlphaFoldDB" id="A0A3Q9FWA9"/>
<evidence type="ECO:0000313" key="1">
    <source>
        <dbReference type="EMBL" id="AZQ73540.1"/>
    </source>
</evidence>
<dbReference type="RefSeq" id="WP_126916053.1">
    <property type="nucleotide sequence ID" value="NZ_CP034587.1"/>
</dbReference>
<sequence>MKAFIGGHQVVTDDDFLELSLGTPLELWLGADDESPQERAARLDAARDILADQPELLDTVTRVAAEVAEMAGACIPDRFATARLGRSRRIAPAGSRRAA</sequence>
<dbReference type="EMBL" id="CP034587">
    <property type="protein sequence ID" value="AZQ73540.1"/>
    <property type="molecule type" value="Genomic_DNA"/>
</dbReference>
<name>A0A3Q9FWA9_STRLT</name>